<dbReference type="InterPro" id="IPR020103">
    <property type="entry name" value="PsdUridine_synth_cat_dom_sf"/>
</dbReference>
<organism evidence="5 6">
    <name type="scientific">Legionella geestiana</name>
    <dbReference type="NCBI Taxonomy" id="45065"/>
    <lineage>
        <taxon>Bacteria</taxon>
        <taxon>Pseudomonadati</taxon>
        <taxon>Pseudomonadota</taxon>
        <taxon>Gammaproteobacteria</taxon>
        <taxon>Legionellales</taxon>
        <taxon>Legionellaceae</taxon>
        <taxon>Legionella</taxon>
    </lineage>
</organism>
<dbReference type="GO" id="GO:0005829">
    <property type="term" value="C:cytosol"/>
    <property type="evidence" value="ECO:0007669"/>
    <property type="project" value="TreeGrafter"/>
</dbReference>
<dbReference type="GO" id="GO:0160150">
    <property type="term" value="F:tRNA pseudouridine(13) synthase activity"/>
    <property type="evidence" value="ECO:0007669"/>
    <property type="project" value="UniProtKB-EC"/>
</dbReference>
<dbReference type="Gene3D" id="3.30.2340.10">
    <property type="entry name" value="TruD, insertion domain"/>
    <property type="match status" value="1"/>
</dbReference>
<evidence type="ECO:0000313" key="5">
    <source>
        <dbReference type="EMBL" id="KTC97468.1"/>
    </source>
</evidence>
<evidence type="ECO:0000256" key="4">
    <source>
        <dbReference type="HAMAP-Rule" id="MF_01082"/>
    </source>
</evidence>
<dbReference type="STRING" id="45065.Lgee_1789"/>
<dbReference type="RefSeq" id="WP_028386480.1">
    <property type="nucleotide sequence ID" value="NZ_CAAAHN010000003.1"/>
</dbReference>
<dbReference type="EC" id="5.4.99.27" evidence="4"/>
<dbReference type="InterPro" id="IPR050170">
    <property type="entry name" value="TruD_pseudoU_synthase"/>
</dbReference>
<dbReference type="InterPro" id="IPR001656">
    <property type="entry name" value="PsdUridine_synth_TruD"/>
</dbReference>
<dbReference type="EMBL" id="LNYC01000070">
    <property type="protein sequence ID" value="KTC97468.1"/>
    <property type="molecule type" value="Genomic_DNA"/>
</dbReference>
<reference evidence="5 6" key="1">
    <citation type="submission" date="2015-11" db="EMBL/GenBank/DDBJ databases">
        <title>Genomic analysis of 38 Legionella species identifies large and diverse effector repertoires.</title>
        <authorList>
            <person name="Burstein D."/>
            <person name="Amaro F."/>
            <person name="Zusman T."/>
            <person name="Lifshitz Z."/>
            <person name="Cohen O."/>
            <person name="Gilbert J.A."/>
            <person name="Pupko T."/>
            <person name="Shuman H.A."/>
            <person name="Segal G."/>
        </authorList>
    </citation>
    <scope>NUCLEOTIDE SEQUENCE [LARGE SCALE GENOMIC DNA]</scope>
    <source>
        <strain evidence="5 6">ATCC 49504</strain>
    </source>
</reference>
<dbReference type="Pfam" id="PF01142">
    <property type="entry name" value="TruD"/>
    <property type="match status" value="2"/>
</dbReference>
<protein>
    <recommendedName>
        <fullName evidence="4">tRNA pseudouridine synthase D</fullName>
        <ecNumber evidence="4">5.4.99.27</ecNumber>
    </recommendedName>
    <alternativeName>
        <fullName evidence="4">tRNA pseudouridine(13) synthase</fullName>
    </alternativeName>
    <alternativeName>
        <fullName evidence="4">tRNA pseudouridylate synthase D</fullName>
    </alternativeName>
    <alternativeName>
        <fullName evidence="4">tRNA-uridine isomerase D</fullName>
    </alternativeName>
</protein>
<keyword evidence="2 4" id="KW-0819">tRNA processing</keyword>
<evidence type="ECO:0000256" key="1">
    <source>
        <dbReference type="ARBA" id="ARBA00007953"/>
    </source>
</evidence>
<gene>
    <name evidence="4" type="primary">truD</name>
    <name evidence="5" type="ORF">Lgee_1789</name>
</gene>
<name>A0A0W0TPI3_9GAMM</name>
<evidence type="ECO:0000256" key="3">
    <source>
        <dbReference type="ARBA" id="ARBA00023235"/>
    </source>
</evidence>
<keyword evidence="3 4" id="KW-0413">Isomerase</keyword>
<dbReference type="PROSITE" id="PS01268">
    <property type="entry name" value="UPF0024"/>
    <property type="match status" value="1"/>
</dbReference>
<dbReference type="HAMAP" id="MF_01082">
    <property type="entry name" value="TruD"/>
    <property type="match status" value="1"/>
</dbReference>
<dbReference type="SUPFAM" id="SSF55120">
    <property type="entry name" value="Pseudouridine synthase"/>
    <property type="match status" value="1"/>
</dbReference>
<evidence type="ECO:0000256" key="2">
    <source>
        <dbReference type="ARBA" id="ARBA00022694"/>
    </source>
</evidence>
<dbReference type="Proteomes" id="UP000054785">
    <property type="component" value="Unassembled WGS sequence"/>
</dbReference>
<dbReference type="AlphaFoldDB" id="A0A0W0TPI3"/>
<dbReference type="OrthoDB" id="1550679at2"/>
<comment type="catalytic activity">
    <reaction evidence="4">
        <text>uridine(13) in tRNA = pseudouridine(13) in tRNA</text>
        <dbReference type="Rhea" id="RHEA:42540"/>
        <dbReference type="Rhea" id="RHEA-COMP:10105"/>
        <dbReference type="Rhea" id="RHEA-COMP:10106"/>
        <dbReference type="ChEBI" id="CHEBI:65314"/>
        <dbReference type="ChEBI" id="CHEBI:65315"/>
        <dbReference type="EC" id="5.4.99.27"/>
    </reaction>
</comment>
<feature type="active site" description="Nucleophile" evidence="4">
    <location>
        <position position="85"/>
    </location>
</feature>
<sequence>MTHPDFSNALNWPRAHGMPECEALIREVPEDFQVDEQFSGAFSGDGEHLILHIEKRGLTTEEVVKSLARIVNKPESCISYAGLKDRHALTTQFFSLHLPGEYVEGAEALSAPGWRVISATRHHKKLRPGALSGNRFLLRLREVSDTVALLEQLERVKQTGVPNYFGEQRFGREGGNLLKAHAMLAEGQKIRSRFHRGMYCSAARSWLFNEILAARVRAATWNKPLEGDVFQLAGSNSIFTVPILDATLHERILARDISPAGPLAGKGKVVASGEALSIITEVYHTWQTWVLALEKMGLQEAWRANILHPENLQCEVDGTTAELTFSLPAGAYATSVLRELVLYQTA</sequence>
<dbReference type="GO" id="GO:0003723">
    <property type="term" value="F:RNA binding"/>
    <property type="evidence" value="ECO:0007669"/>
    <property type="project" value="InterPro"/>
</dbReference>
<dbReference type="PANTHER" id="PTHR47811">
    <property type="entry name" value="TRNA PSEUDOURIDINE SYNTHASE D"/>
    <property type="match status" value="1"/>
</dbReference>
<dbReference type="GO" id="GO:0031119">
    <property type="term" value="P:tRNA pseudouridine synthesis"/>
    <property type="evidence" value="ECO:0007669"/>
    <property type="project" value="UniProtKB-UniRule"/>
</dbReference>
<dbReference type="Gene3D" id="3.30.2350.20">
    <property type="entry name" value="TruD, catalytic domain"/>
    <property type="match status" value="1"/>
</dbReference>
<accession>A0A0W0TPI3</accession>
<dbReference type="InterPro" id="IPR042214">
    <property type="entry name" value="TruD_catalytic"/>
</dbReference>
<dbReference type="InterPro" id="IPR043165">
    <property type="entry name" value="TruD_insert_sf"/>
</dbReference>
<comment type="caution">
    <text evidence="5">The sequence shown here is derived from an EMBL/GenBank/DDBJ whole genome shotgun (WGS) entry which is preliminary data.</text>
</comment>
<dbReference type="InterPro" id="IPR011760">
    <property type="entry name" value="PsdUridine_synth_TruD_insert"/>
</dbReference>
<comment type="similarity">
    <text evidence="1 4">Belongs to the pseudouridine synthase TruD family.</text>
</comment>
<dbReference type="CDD" id="cd02575">
    <property type="entry name" value="PseudoU_synth_EcTruD"/>
    <property type="match status" value="1"/>
</dbReference>
<dbReference type="InterPro" id="IPR020119">
    <property type="entry name" value="PsdUridine_synth_TruD_CS"/>
</dbReference>
<comment type="function">
    <text evidence="4">Responsible for synthesis of pseudouridine from uracil-13 in transfer RNAs.</text>
</comment>
<keyword evidence="6" id="KW-1185">Reference proteome</keyword>
<dbReference type="PATRIC" id="fig|45065.4.peg.1943"/>
<proteinExistence type="inferred from homology"/>
<evidence type="ECO:0000313" key="6">
    <source>
        <dbReference type="Proteomes" id="UP000054785"/>
    </source>
</evidence>
<dbReference type="PROSITE" id="PS50984">
    <property type="entry name" value="TRUD"/>
    <property type="match status" value="1"/>
</dbReference>
<dbReference type="PANTHER" id="PTHR47811:SF1">
    <property type="entry name" value="TRNA PSEUDOURIDINE SYNTHASE D"/>
    <property type="match status" value="1"/>
</dbReference>